<accession>A0A8T1LYA5</accession>
<dbReference type="AlphaFoldDB" id="A0A8T1LYA5"/>
<reference evidence="1 2" key="1">
    <citation type="journal article" date="2018" name="Biotechnol. Adv.">
        <title>Improved genomic resources and new bioinformatic workflow for the carcinogenic parasite Clonorchis sinensis: Biotechnological implications.</title>
        <authorList>
            <person name="Wang D."/>
            <person name="Korhonen P.K."/>
            <person name="Gasser R.B."/>
            <person name="Young N.D."/>
        </authorList>
    </citation>
    <scope>NUCLEOTIDE SEQUENCE [LARGE SCALE GENOMIC DNA]</scope>
    <source>
        <strain evidence="1">Cs-k2</strain>
    </source>
</reference>
<sequence>MRKRCKSEICQLNIRKQATILDLSRKNRNVLFKCMRHRRGNKPSAFSLRDRNVEPMSDPVVVSEVYREHYAGLYSTPASSSHSILSRHIYERSLTNLVFTMEGIRQLLYEINPFCALWPDEVHPRILNETSFTLATHVYLVFRQLLDGVVVWLPNKLLHQECVTKK</sequence>
<organism evidence="1 2">
    <name type="scientific">Clonorchis sinensis</name>
    <name type="common">Chinese liver fluke</name>
    <dbReference type="NCBI Taxonomy" id="79923"/>
    <lineage>
        <taxon>Eukaryota</taxon>
        <taxon>Metazoa</taxon>
        <taxon>Spiralia</taxon>
        <taxon>Lophotrochozoa</taxon>
        <taxon>Platyhelminthes</taxon>
        <taxon>Trematoda</taxon>
        <taxon>Digenea</taxon>
        <taxon>Opisthorchiida</taxon>
        <taxon>Opisthorchiata</taxon>
        <taxon>Opisthorchiidae</taxon>
        <taxon>Clonorchis</taxon>
    </lineage>
</organism>
<gene>
    <name evidence="1" type="ORF">CSKR_200030</name>
</gene>
<protein>
    <submittedName>
        <fullName evidence="1">Uncharacterized protein</fullName>
    </submittedName>
</protein>
<name>A0A8T1LYA5_CLOSI</name>
<dbReference type="Proteomes" id="UP000286415">
    <property type="component" value="Unassembled WGS sequence"/>
</dbReference>
<evidence type="ECO:0000313" key="2">
    <source>
        <dbReference type="Proteomes" id="UP000286415"/>
    </source>
</evidence>
<dbReference type="EMBL" id="NIRI02000076">
    <property type="protein sequence ID" value="KAG5441729.1"/>
    <property type="molecule type" value="Genomic_DNA"/>
</dbReference>
<proteinExistence type="predicted"/>
<reference evidence="1 2" key="2">
    <citation type="journal article" date="2021" name="Genomics">
        <title>High-quality reference genome for Clonorchis sinensis.</title>
        <authorList>
            <person name="Young N.D."/>
            <person name="Stroehlein A.J."/>
            <person name="Kinkar L."/>
            <person name="Wang T."/>
            <person name="Sohn W.M."/>
            <person name="Chang B.C.H."/>
            <person name="Kaur P."/>
            <person name="Weisz D."/>
            <person name="Dudchenko O."/>
            <person name="Aiden E.L."/>
            <person name="Korhonen P.K."/>
            <person name="Gasser R.B."/>
        </authorList>
    </citation>
    <scope>NUCLEOTIDE SEQUENCE [LARGE SCALE GENOMIC DNA]</scope>
    <source>
        <strain evidence="1">Cs-k2</strain>
    </source>
</reference>
<keyword evidence="2" id="KW-1185">Reference proteome</keyword>
<evidence type="ECO:0000313" key="1">
    <source>
        <dbReference type="EMBL" id="KAG5441729.1"/>
    </source>
</evidence>
<comment type="caution">
    <text evidence="1">The sequence shown here is derived from an EMBL/GenBank/DDBJ whole genome shotgun (WGS) entry which is preliminary data.</text>
</comment>